<dbReference type="Proteomes" id="UP000762676">
    <property type="component" value="Unassembled WGS sequence"/>
</dbReference>
<evidence type="ECO:0000256" key="1">
    <source>
        <dbReference type="SAM" id="SignalP"/>
    </source>
</evidence>
<name>A0AAV4IZG9_9GAST</name>
<keyword evidence="3" id="KW-1185">Reference proteome</keyword>
<evidence type="ECO:0008006" key="4">
    <source>
        <dbReference type="Google" id="ProtNLM"/>
    </source>
</evidence>
<organism evidence="2 3">
    <name type="scientific">Elysia marginata</name>
    <dbReference type="NCBI Taxonomy" id="1093978"/>
    <lineage>
        <taxon>Eukaryota</taxon>
        <taxon>Metazoa</taxon>
        <taxon>Spiralia</taxon>
        <taxon>Lophotrochozoa</taxon>
        <taxon>Mollusca</taxon>
        <taxon>Gastropoda</taxon>
        <taxon>Heterobranchia</taxon>
        <taxon>Euthyneura</taxon>
        <taxon>Panpulmonata</taxon>
        <taxon>Sacoglossa</taxon>
        <taxon>Placobranchoidea</taxon>
        <taxon>Plakobranchidae</taxon>
        <taxon>Elysia</taxon>
    </lineage>
</organism>
<comment type="caution">
    <text evidence="2">The sequence shown here is derived from an EMBL/GenBank/DDBJ whole genome shotgun (WGS) entry which is preliminary data.</text>
</comment>
<evidence type="ECO:0000313" key="2">
    <source>
        <dbReference type="EMBL" id="GFS13956.1"/>
    </source>
</evidence>
<accession>A0AAV4IZG9</accession>
<keyword evidence="1" id="KW-0732">Signal</keyword>
<evidence type="ECO:0000313" key="3">
    <source>
        <dbReference type="Proteomes" id="UP000762676"/>
    </source>
</evidence>
<gene>
    <name evidence="2" type="ORF">ElyMa_001410900</name>
</gene>
<feature type="chain" id="PRO_5043450265" description="Phospholipase A2 domain-containing protein" evidence="1">
    <location>
        <begin position="27"/>
        <end position="165"/>
    </location>
</feature>
<protein>
    <recommendedName>
        <fullName evidence="4">Phospholipase A2 domain-containing protein</fullName>
    </recommendedName>
</protein>
<proteinExistence type="predicted"/>
<dbReference type="EMBL" id="BMAT01002776">
    <property type="protein sequence ID" value="GFS13956.1"/>
    <property type="molecule type" value="Genomic_DNA"/>
</dbReference>
<dbReference type="AlphaFoldDB" id="A0AAV4IZG9"/>
<sequence>MATALQWFLACLLLMLSGLMELRAMASPPHRVDTFTNYGPGTDCRVGARVIPNGEVFTDPSLSRCLLHQCYFGSSFIYSEGCEDSTGGCHAVGEQWEENCISYTCTKTAIGGYNYYQPILQKARCRDANGHCHDQGQVFSYVLRGRRHNTCRCSVTNDRILYRCF</sequence>
<feature type="signal peptide" evidence="1">
    <location>
        <begin position="1"/>
        <end position="26"/>
    </location>
</feature>
<reference evidence="2 3" key="1">
    <citation type="journal article" date="2021" name="Elife">
        <title>Chloroplast acquisition without the gene transfer in kleptoplastic sea slugs, Plakobranchus ocellatus.</title>
        <authorList>
            <person name="Maeda T."/>
            <person name="Takahashi S."/>
            <person name="Yoshida T."/>
            <person name="Shimamura S."/>
            <person name="Takaki Y."/>
            <person name="Nagai Y."/>
            <person name="Toyoda A."/>
            <person name="Suzuki Y."/>
            <person name="Arimoto A."/>
            <person name="Ishii H."/>
            <person name="Satoh N."/>
            <person name="Nishiyama T."/>
            <person name="Hasebe M."/>
            <person name="Maruyama T."/>
            <person name="Minagawa J."/>
            <person name="Obokata J."/>
            <person name="Shigenobu S."/>
        </authorList>
    </citation>
    <scope>NUCLEOTIDE SEQUENCE [LARGE SCALE GENOMIC DNA]</scope>
</reference>